<comment type="similarity">
    <text evidence="1">Belongs to the peptidase C2 family.</text>
</comment>
<keyword evidence="3" id="KW-0378">Hydrolase</keyword>
<dbReference type="InterPro" id="IPR001300">
    <property type="entry name" value="Peptidase_C2_calpain_cat"/>
</dbReference>
<dbReference type="PROSITE" id="PS50203">
    <property type="entry name" value="CALPAIN_CAT"/>
    <property type="match status" value="2"/>
</dbReference>
<feature type="active site" evidence="5">
    <location>
        <position position="182"/>
    </location>
</feature>
<feature type="domain" description="Calpain catalytic" evidence="7">
    <location>
        <begin position="315"/>
        <end position="360"/>
    </location>
</feature>
<evidence type="ECO:0000256" key="3">
    <source>
        <dbReference type="ARBA" id="ARBA00022801"/>
    </source>
</evidence>
<feature type="domain" description="Calpain catalytic" evidence="7">
    <location>
        <begin position="123"/>
        <end position="314"/>
    </location>
</feature>
<evidence type="ECO:0000256" key="1">
    <source>
        <dbReference type="ARBA" id="ARBA00007623"/>
    </source>
</evidence>
<evidence type="ECO:0000256" key="5">
    <source>
        <dbReference type="PIRSR" id="PIRSR622684-1"/>
    </source>
</evidence>
<gene>
    <name evidence="8" type="ORF">Cvel_31376</name>
</gene>
<keyword evidence="2" id="KW-0645">Protease</keyword>
<dbReference type="SUPFAM" id="SSF54001">
    <property type="entry name" value="Cysteine proteinases"/>
    <property type="match status" value="1"/>
</dbReference>
<dbReference type="InterPro" id="IPR038765">
    <property type="entry name" value="Papain-like_cys_pep_sf"/>
</dbReference>
<dbReference type="EMBL" id="CDMZ01003798">
    <property type="protein sequence ID" value="CEM47627.1"/>
    <property type="molecule type" value="Genomic_DNA"/>
</dbReference>
<dbReference type="GO" id="GO:0004198">
    <property type="term" value="F:calcium-dependent cysteine-type endopeptidase activity"/>
    <property type="evidence" value="ECO:0007669"/>
    <property type="project" value="InterPro"/>
</dbReference>
<evidence type="ECO:0000256" key="2">
    <source>
        <dbReference type="ARBA" id="ARBA00022670"/>
    </source>
</evidence>
<evidence type="ECO:0000256" key="4">
    <source>
        <dbReference type="ARBA" id="ARBA00022807"/>
    </source>
</evidence>
<dbReference type="GO" id="GO:0006508">
    <property type="term" value="P:proteolysis"/>
    <property type="evidence" value="ECO:0007669"/>
    <property type="project" value="UniProtKB-KW"/>
</dbReference>
<dbReference type="PRINTS" id="PR00704">
    <property type="entry name" value="CALPAIN"/>
</dbReference>
<evidence type="ECO:0000256" key="6">
    <source>
        <dbReference type="PROSITE-ProRule" id="PRU00239"/>
    </source>
</evidence>
<proteinExistence type="inferred from homology"/>
<dbReference type="PANTHER" id="PTHR10183">
    <property type="entry name" value="CALPAIN"/>
    <property type="match status" value="1"/>
</dbReference>
<feature type="non-terminal residue" evidence="8">
    <location>
        <position position="676"/>
    </location>
</feature>
<dbReference type="AlphaFoldDB" id="A0A0G4HTB1"/>
<accession>A0A0G4HTB1</accession>
<keyword evidence="4" id="KW-0788">Thiol protease</keyword>
<dbReference type="SMART" id="SM00230">
    <property type="entry name" value="CysPc"/>
    <property type="match status" value="1"/>
</dbReference>
<reference evidence="8" key="1">
    <citation type="submission" date="2014-11" db="EMBL/GenBank/DDBJ databases">
        <authorList>
            <person name="Otto D Thomas"/>
            <person name="Naeem Raeece"/>
        </authorList>
    </citation>
    <scope>NUCLEOTIDE SEQUENCE</scope>
</reference>
<dbReference type="InterPro" id="IPR022684">
    <property type="entry name" value="Calpain_cysteine_protease"/>
</dbReference>
<name>A0A0G4HTB1_9ALVE</name>
<dbReference type="Gene3D" id="3.90.70.10">
    <property type="entry name" value="Cysteine proteinases"/>
    <property type="match status" value="1"/>
</dbReference>
<evidence type="ECO:0000259" key="7">
    <source>
        <dbReference type="PROSITE" id="PS50203"/>
    </source>
</evidence>
<comment type="caution">
    <text evidence="6">Lacks conserved residue(s) required for the propagation of feature annotation.</text>
</comment>
<dbReference type="PANTHER" id="PTHR10183:SF379">
    <property type="entry name" value="CALPAIN-5"/>
    <property type="match status" value="1"/>
</dbReference>
<organism evidence="8">
    <name type="scientific">Chromera velia CCMP2878</name>
    <dbReference type="NCBI Taxonomy" id="1169474"/>
    <lineage>
        <taxon>Eukaryota</taxon>
        <taxon>Sar</taxon>
        <taxon>Alveolata</taxon>
        <taxon>Colpodellida</taxon>
        <taxon>Chromeraceae</taxon>
        <taxon>Chromera</taxon>
    </lineage>
</organism>
<evidence type="ECO:0000313" key="8">
    <source>
        <dbReference type="EMBL" id="CEM47627.1"/>
    </source>
</evidence>
<sequence length="676" mass="75342">MGKGCGVGSVPNVGTPKIVEEKGVRAGAKSGTPDPFAISEYYTTPVDEPSPNHFLLTQPCKSPDGEYLGPRKQAYHSKAKSVKCVDLLNSLKDKFEGTMMIPEAHGKEVVDALTQACNEAGAKWFDPQFPPHDLCLNRHPSMGTQVANQGVWRRFSEIRDDPVMAVDGTGYGDVVQGAMGNCYMIGGICGAAGDPNYIERNICPPKINDAEVYAVRLCKGTSWVWVLLDDFLPATLESGSLYFCHSKSRNEFWPCLVGKACAKLAGAYQCLDAKVSNLSFTSFPETSHVLGGGRILSISPKLGKPELNAEALWKVIQAAGPKGAVEWQGAWSDKSKIWDEYPDHKHLRVEKDDGIFYMPLIAKNKKGFLRLFKFITLIIPEHAETEGDQFVAELREAYEDKWGSDMRDRNWIPHFDPPFVDSRFSFAQWIEGESCRFYLGGNPFGGAIEINIAGIRKNDAPTKHSYLHLHNNWQLGIENTGSEPEIFYASGGLEICFFPTSKTPDGKGVRRRFVYDDNLADGKFVLPKYNFSNQVKLDPGAYVLHVSDYKPEIGEAGKVVKMKPGAQIKILDEVPASVGFVEVSAEYEEATEEGEPSQWRLTVSEDTEVTLCPYREIFGGEEGDSEYAEYWVWLRFNVSEKKEYDWGAFDWEYGWVGEGFDSEDWLKSSEGGMLQV</sequence>
<dbReference type="Pfam" id="PF00648">
    <property type="entry name" value="Peptidase_C2"/>
    <property type="match status" value="2"/>
</dbReference>
<protein>
    <recommendedName>
        <fullName evidence="7">Calpain catalytic domain-containing protein</fullName>
    </recommendedName>
</protein>